<gene>
    <name evidence="5" type="ORF">KijD6</name>
</gene>
<dbReference type="AlphaFoldDB" id="B3TMR4"/>
<name>B3TMR4_ACTKI</name>
<evidence type="ECO:0000256" key="3">
    <source>
        <dbReference type="SAM" id="MobiDB-lite"/>
    </source>
</evidence>
<dbReference type="InterPro" id="IPR050268">
    <property type="entry name" value="NADH-dep_flavin_reductase"/>
</dbReference>
<protein>
    <submittedName>
        <fullName evidence="5">NADPH-dependent flavin reductase</fullName>
    </submittedName>
</protein>
<dbReference type="Pfam" id="PF01613">
    <property type="entry name" value="Flavin_Reduct"/>
    <property type="match status" value="1"/>
</dbReference>
<dbReference type="InterPro" id="IPR012349">
    <property type="entry name" value="Split_barrel_FMN-bd"/>
</dbReference>
<dbReference type="EMBL" id="EU301739">
    <property type="protein sequence ID" value="ACB46494.1"/>
    <property type="molecule type" value="Genomic_DNA"/>
</dbReference>
<sequence>MATRRAEPPHGLLDPDRDAPDPGGLRRVLGHFATGVALVTGLDAGKPVGLLVNSFTSVSLEPPLIAFCVAHTSSSWPRLRAGGRHCVSFLAADQREQAHRLAASGDAKFRGLAWSPSPSGLPLPDGALAWLECAVEAEHPAGDHVIVVARVHRMGRSGAVPHPGPLVFYRGGYGRFTTE</sequence>
<dbReference type="SUPFAM" id="SSF50475">
    <property type="entry name" value="FMN-binding split barrel"/>
    <property type="match status" value="1"/>
</dbReference>
<dbReference type="SMART" id="SM00903">
    <property type="entry name" value="Flavin_Reduct"/>
    <property type="match status" value="1"/>
</dbReference>
<organism evidence="5">
    <name type="scientific">Actinomadura kijaniata</name>
    <dbReference type="NCBI Taxonomy" id="46161"/>
    <lineage>
        <taxon>Bacteria</taxon>
        <taxon>Bacillati</taxon>
        <taxon>Actinomycetota</taxon>
        <taxon>Actinomycetes</taxon>
        <taxon>Streptosporangiales</taxon>
        <taxon>Thermomonosporaceae</taxon>
        <taxon>Actinomadura</taxon>
    </lineage>
</organism>
<comment type="similarity">
    <text evidence="1">Belongs to the non-flavoprotein flavin reductase family.</text>
</comment>
<dbReference type="PANTHER" id="PTHR30466">
    <property type="entry name" value="FLAVIN REDUCTASE"/>
    <property type="match status" value="1"/>
</dbReference>
<dbReference type="PANTHER" id="PTHR30466:SF11">
    <property type="entry name" value="FLAVIN-DEPENDENT MONOOXYGENASE, REDUCTASE SUBUNIT HSAB"/>
    <property type="match status" value="1"/>
</dbReference>
<dbReference type="Gene3D" id="2.30.110.10">
    <property type="entry name" value="Electron Transport, Fmn-binding Protein, Chain A"/>
    <property type="match status" value="1"/>
</dbReference>
<reference evidence="5" key="1">
    <citation type="journal article" date="2007" name="J. Am. Chem. Soc.">
        <title>Elucidation of the kijanimicin gene cluster: insights into the biosynthesis of spirotetronate antibiotics and nitrosugars.</title>
        <authorList>
            <person name="Zhang H."/>
            <person name="White-Phillip J.A."/>
            <person name="Melancon C.E."/>
            <person name="Kwon H.-J."/>
            <person name="Yu W.-L."/>
            <person name="Liu H.-W."/>
        </authorList>
    </citation>
    <scope>NUCLEOTIDE SEQUENCE</scope>
</reference>
<dbReference type="GO" id="GO:0042602">
    <property type="term" value="F:riboflavin reductase (NADPH) activity"/>
    <property type="evidence" value="ECO:0007669"/>
    <property type="project" value="TreeGrafter"/>
</dbReference>
<keyword evidence="2" id="KW-0560">Oxidoreductase</keyword>
<feature type="domain" description="Flavin reductase like" evidence="4">
    <location>
        <begin position="29"/>
        <end position="175"/>
    </location>
</feature>
<dbReference type="GO" id="GO:0010181">
    <property type="term" value="F:FMN binding"/>
    <property type="evidence" value="ECO:0007669"/>
    <property type="project" value="InterPro"/>
</dbReference>
<proteinExistence type="inferred from homology"/>
<feature type="region of interest" description="Disordered" evidence="3">
    <location>
        <begin position="1"/>
        <end position="20"/>
    </location>
</feature>
<evidence type="ECO:0000259" key="4">
    <source>
        <dbReference type="SMART" id="SM00903"/>
    </source>
</evidence>
<evidence type="ECO:0000256" key="1">
    <source>
        <dbReference type="ARBA" id="ARBA00008898"/>
    </source>
</evidence>
<evidence type="ECO:0000313" key="5">
    <source>
        <dbReference type="EMBL" id="ACB46494.1"/>
    </source>
</evidence>
<evidence type="ECO:0000256" key="2">
    <source>
        <dbReference type="ARBA" id="ARBA00023002"/>
    </source>
</evidence>
<dbReference type="InterPro" id="IPR002563">
    <property type="entry name" value="Flavin_Rdtase-like_dom"/>
</dbReference>
<accession>B3TMR4</accession>